<protein>
    <submittedName>
        <fullName evidence="1">Uncharacterized protein</fullName>
    </submittedName>
</protein>
<organism evidence="1 3">
    <name type="scientific">Hibiscus sabdariffa</name>
    <name type="common">roselle</name>
    <dbReference type="NCBI Taxonomy" id="183260"/>
    <lineage>
        <taxon>Eukaryota</taxon>
        <taxon>Viridiplantae</taxon>
        <taxon>Streptophyta</taxon>
        <taxon>Embryophyta</taxon>
        <taxon>Tracheophyta</taxon>
        <taxon>Spermatophyta</taxon>
        <taxon>Magnoliopsida</taxon>
        <taxon>eudicotyledons</taxon>
        <taxon>Gunneridae</taxon>
        <taxon>Pentapetalae</taxon>
        <taxon>rosids</taxon>
        <taxon>malvids</taxon>
        <taxon>Malvales</taxon>
        <taxon>Malvaceae</taxon>
        <taxon>Malvoideae</taxon>
        <taxon>Hibiscus</taxon>
    </lineage>
</organism>
<keyword evidence="3" id="KW-1185">Reference proteome</keyword>
<dbReference type="EMBL" id="JBBPBN010000257">
    <property type="protein sequence ID" value="KAK8491915.1"/>
    <property type="molecule type" value="Genomic_DNA"/>
</dbReference>
<name>A0ABR2AFH1_9ROSI</name>
<dbReference type="EMBL" id="JBBPBN010000025">
    <property type="protein sequence ID" value="KAK9009033.1"/>
    <property type="molecule type" value="Genomic_DNA"/>
</dbReference>
<sequence length="67" mass="7561">MRESVQADRIKRRGDDITFPIFADLRLPALRPHFGALLKGALALSVSQSYRCFSQNLPSAHQKYATE</sequence>
<accession>A0ABR2AFH1</accession>
<evidence type="ECO:0000313" key="3">
    <source>
        <dbReference type="Proteomes" id="UP001396334"/>
    </source>
</evidence>
<comment type="caution">
    <text evidence="1">The sequence shown here is derived from an EMBL/GenBank/DDBJ whole genome shotgun (WGS) entry which is preliminary data.</text>
</comment>
<dbReference type="Proteomes" id="UP001396334">
    <property type="component" value="Unassembled WGS sequence"/>
</dbReference>
<proteinExistence type="predicted"/>
<gene>
    <name evidence="1" type="ORF">V6N11_014039</name>
    <name evidence="2" type="ORF">V6N11_080508</name>
</gene>
<evidence type="ECO:0000313" key="1">
    <source>
        <dbReference type="EMBL" id="KAK8491915.1"/>
    </source>
</evidence>
<reference evidence="1 3" key="1">
    <citation type="journal article" date="2024" name="G3 (Bethesda)">
        <title>Genome assembly of Hibiscus sabdariffa L. provides insights into metabolisms of medicinal natural products.</title>
        <authorList>
            <person name="Kim T."/>
        </authorList>
    </citation>
    <scope>NUCLEOTIDE SEQUENCE [LARGE SCALE GENOMIC DNA]</scope>
    <source>
        <strain evidence="1">TK-2024</strain>
        <tissue evidence="1">Old leaves</tissue>
    </source>
</reference>
<evidence type="ECO:0000313" key="2">
    <source>
        <dbReference type="EMBL" id="KAK9009033.1"/>
    </source>
</evidence>